<evidence type="ECO:0000256" key="6">
    <source>
        <dbReference type="ARBA" id="ARBA00022801"/>
    </source>
</evidence>
<dbReference type="InterPro" id="IPR004385">
    <property type="entry name" value="NDP_pyrophosphatase"/>
</dbReference>
<dbReference type="Gene3D" id="3.90.79.10">
    <property type="entry name" value="Nucleoside Triphosphate Pyrophosphohydrolase"/>
    <property type="match status" value="1"/>
</dbReference>
<evidence type="ECO:0000313" key="17">
    <source>
        <dbReference type="Proteomes" id="UP000198977"/>
    </source>
</evidence>
<evidence type="ECO:0000256" key="5">
    <source>
        <dbReference type="ARBA" id="ARBA00022723"/>
    </source>
</evidence>
<evidence type="ECO:0000256" key="10">
    <source>
        <dbReference type="ARBA" id="ARBA00030308"/>
    </source>
</evidence>
<dbReference type="GO" id="GO:0019144">
    <property type="term" value="F:ADP-sugar diphosphatase activity"/>
    <property type="evidence" value="ECO:0007669"/>
    <property type="project" value="TreeGrafter"/>
</dbReference>
<evidence type="ECO:0000256" key="2">
    <source>
        <dbReference type="ARBA" id="ARBA00007482"/>
    </source>
</evidence>
<keyword evidence="5 13" id="KW-0479">Metal-binding</keyword>
<evidence type="ECO:0000256" key="3">
    <source>
        <dbReference type="ARBA" id="ARBA00012453"/>
    </source>
</evidence>
<name>A0A1I1UAG0_9RHOB</name>
<gene>
    <name evidence="16" type="ORF">SAMN04488523_10245</name>
</gene>
<feature type="short sequence motif" description="Nudix box" evidence="14">
    <location>
        <begin position="257"/>
        <end position="279"/>
    </location>
</feature>
<feature type="binding site" evidence="13">
    <location>
        <position position="325"/>
    </location>
    <ligand>
        <name>Mg(2+)</name>
        <dbReference type="ChEBI" id="CHEBI:18420"/>
        <label>1</label>
    </ligand>
</feature>
<dbReference type="NCBIfam" id="TIGR00052">
    <property type="entry name" value="nudix-type nucleoside diphosphatase, YffH/AdpP family"/>
    <property type="match status" value="1"/>
</dbReference>
<evidence type="ECO:0000256" key="11">
    <source>
        <dbReference type="ARBA" id="ARBA00033056"/>
    </source>
</evidence>
<dbReference type="SUPFAM" id="SSF55811">
    <property type="entry name" value="Nudix"/>
    <property type="match status" value="1"/>
</dbReference>
<dbReference type="InterPro" id="IPR036568">
    <property type="entry name" value="GGCT-like_sf"/>
</dbReference>
<feature type="domain" description="Nudix hydrolase" evidence="15">
    <location>
        <begin position="214"/>
        <end position="354"/>
    </location>
</feature>
<sequence length="377" mass="41706">MRNLFFYGSLRHLPLLEIVLGRDASTIETQSLALNDHVVSAVAEGPFPMIEAQSGAQAAGLLVQGLSAQDIDRLDFYEGSFAYDLLAVKLADGQGAEVYFPQAGLWTPRGPWSLGEWQHKWAELSCIAAREVMSYYGRKPREDVAQMFPMIRSRAQARINAVTTRHGSGTFQGKVEIVERTRTYAEFFALDDIYLRHQQFDGTMTETLDRAVFIATDAALVLPYDPVRDRVLLVEQMRMGPLARGDRTLWQLEPIAGRIDAGESPEACARREAREEAGLTLGALEPVAEVYASPGTSTEFYYIYVGIADLPDTVTGTGGLDAEHEDIRSHLLSFDALMDLVDTLSAANAPLVLAAFWLARHRDRLRSLRGGAKPEVN</sequence>
<dbReference type="Pfam" id="PF00293">
    <property type="entry name" value="NUDIX"/>
    <property type="match status" value="1"/>
</dbReference>
<dbReference type="GO" id="GO:0005829">
    <property type="term" value="C:cytosol"/>
    <property type="evidence" value="ECO:0007669"/>
    <property type="project" value="TreeGrafter"/>
</dbReference>
<dbReference type="GO" id="GO:0006753">
    <property type="term" value="P:nucleoside phosphate metabolic process"/>
    <property type="evidence" value="ECO:0007669"/>
    <property type="project" value="TreeGrafter"/>
</dbReference>
<evidence type="ECO:0000256" key="4">
    <source>
        <dbReference type="ARBA" id="ARBA00013297"/>
    </source>
</evidence>
<comment type="catalytic activity">
    <reaction evidence="12">
        <text>ADP-D-ribose + H2O = D-ribose 5-phosphate + AMP + 2 H(+)</text>
        <dbReference type="Rhea" id="RHEA:10412"/>
        <dbReference type="ChEBI" id="CHEBI:15377"/>
        <dbReference type="ChEBI" id="CHEBI:15378"/>
        <dbReference type="ChEBI" id="CHEBI:57967"/>
        <dbReference type="ChEBI" id="CHEBI:78346"/>
        <dbReference type="ChEBI" id="CHEBI:456215"/>
        <dbReference type="EC" id="3.6.1.13"/>
    </reaction>
</comment>
<keyword evidence="6" id="KW-0378">Hydrolase</keyword>
<evidence type="ECO:0000313" key="16">
    <source>
        <dbReference type="EMBL" id="SFD67851.1"/>
    </source>
</evidence>
<dbReference type="PROSITE" id="PS00893">
    <property type="entry name" value="NUDIX_BOX"/>
    <property type="match status" value="1"/>
</dbReference>
<dbReference type="PROSITE" id="PS51462">
    <property type="entry name" value="NUDIX"/>
    <property type="match status" value="1"/>
</dbReference>
<dbReference type="EC" id="3.6.1.13" evidence="3"/>
<evidence type="ECO:0000259" key="15">
    <source>
        <dbReference type="PROSITE" id="PS51462"/>
    </source>
</evidence>
<dbReference type="Gene3D" id="3.10.490.10">
    <property type="entry name" value="Gamma-glutamyl cyclotransferase-like"/>
    <property type="match status" value="1"/>
</dbReference>
<evidence type="ECO:0000256" key="13">
    <source>
        <dbReference type="PIRSR" id="PIRSR604385-2"/>
    </source>
</evidence>
<keyword evidence="7 13" id="KW-0460">Magnesium</keyword>
<dbReference type="GO" id="GO:0019693">
    <property type="term" value="P:ribose phosphate metabolic process"/>
    <property type="evidence" value="ECO:0007669"/>
    <property type="project" value="TreeGrafter"/>
</dbReference>
<feature type="binding site" evidence="13">
    <location>
        <position position="272"/>
    </location>
    <ligand>
        <name>Mg(2+)</name>
        <dbReference type="ChEBI" id="CHEBI:18420"/>
        <label>1</label>
    </ligand>
</feature>
<dbReference type="InterPro" id="IPR020084">
    <property type="entry name" value="NUDIX_hydrolase_CS"/>
</dbReference>
<reference evidence="16 17" key="1">
    <citation type="submission" date="2016-10" db="EMBL/GenBank/DDBJ databases">
        <authorList>
            <person name="de Groot N.N."/>
        </authorList>
    </citation>
    <scope>NUCLEOTIDE SEQUENCE [LARGE SCALE GENOMIC DNA]</scope>
    <source>
        <strain evidence="16 17">DSM 11443</strain>
    </source>
</reference>
<dbReference type="InterPro" id="IPR015797">
    <property type="entry name" value="NUDIX_hydrolase-like_dom_sf"/>
</dbReference>
<organism evidence="16 17">
    <name type="scientific">Sulfitobacter brevis</name>
    <dbReference type="NCBI Taxonomy" id="74348"/>
    <lineage>
        <taxon>Bacteria</taxon>
        <taxon>Pseudomonadati</taxon>
        <taxon>Pseudomonadota</taxon>
        <taxon>Alphaproteobacteria</taxon>
        <taxon>Rhodobacterales</taxon>
        <taxon>Roseobacteraceae</taxon>
        <taxon>Sulfitobacter</taxon>
    </lineage>
</organism>
<evidence type="ECO:0000256" key="1">
    <source>
        <dbReference type="ARBA" id="ARBA00001946"/>
    </source>
</evidence>
<dbReference type="Pfam" id="PF06094">
    <property type="entry name" value="GGACT"/>
    <property type="match status" value="1"/>
</dbReference>
<keyword evidence="17" id="KW-1185">Reference proteome</keyword>
<comment type="cofactor">
    <cofactor evidence="1 13">
        <name>Mg(2+)</name>
        <dbReference type="ChEBI" id="CHEBI:18420"/>
    </cofactor>
</comment>
<feature type="binding site" evidence="13">
    <location>
        <position position="276"/>
    </location>
    <ligand>
        <name>Mg(2+)</name>
        <dbReference type="ChEBI" id="CHEBI:18420"/>
        <label>1</label>
    </ligand>
</feature>
<dbReference type="EMBL" id="FOMW01000002">
    <property type="protein sequence ID" value="SFD67851.1"/>
    <property type="molecule type" value="Genomic_DNA"/>
</dbReference>
<dbReference type="InterPro" id="IPR009288">
    <property type="entry name" value="AIG2-like_dom"/>
</dbReference>
<dbReference type="CDD" id="cd24155">
    <property type="entry name" value="NUDIX_ADPRase"/>
    <property type="match status" value="1"/>
</dbReference>
<dbReference type="GO" id="GO:0047631">
    <property type="term" value="F:ADP-ribose diphosphatase activity"/>
    <property type="evidence" value="ECO:0007669"/>
    <property type="project" value="UniProtKB-EC"/>
</dbReference>
<comment type="function">
    <text evidence="8">Acts on ADP-mannose and ADP-glucose as well as ADP-ribose. Prevents glycogen biosynthesis. The reaction catalyzed by this enzyme is a limiting step of the gluconeogenic process.</text>
</comment>
<evidence type="ECO:0000256" key="12">
    <source>
        <dbReference type="ARBA" id="ARBA00049546"/>
    </source>
</evidence>
<feature type="binding site" evidence="13">
    <location>
        <position position="256"/>
    </location>
    <ligand>
        <name>Mg(2+)</name>
        <dbReference type="ChEBI" id="CHEBI:18420"/>
        <label>1</label>
    </ligand>
</feature>
<proteinExistence type="inferred from homology"/>
<comment type="similarity">
    <text evidence="2">Belongs to the Nudix hydrolase family. NudF subfamily.</text>
</comment>
<dbReference type="CDD" id="cd06661">
    <property type="entry name" value="GGCT_like"/>
    <property type="match status" value="1"/>
</dbReference>
<dbReference type="InterPro" id="IPR000086">
    <property type="entry name" value="NUDIX_hydrolase_dom"/>
</dbReference>
<dbReference type="STRING" id="74348.SAMN04488523_10245"/>
<accession>A0A1I1UAG0</accession>
<dbReference type="RefSeq" id="WP_093922294.1">
    <property type="nucleotide sequence ID" value="NZ_FOMW01000002.1"/>
</dbReference>
<dbReference type="SUPFAM" id="SSF110857">
    <property type="entry name" value="Gamma-glutamyl cyclotransferase-like"/>
    <property type="match status" value="1"/>
</dbReference>
<dbReference type="Proteomes" id="UP000198977">
    <property type="component" value="Unassembled WGS sequence"/>
</dbReference>
<evidence type="ECO:0000256" key="14">
    <source>
        <dbReference type="PIRSR" id="PIRSR604385-3"/>
    </source>
</evidence>
<dbReference type="InterPro" id="IPR013024">
    <property type="entry name" value="GGCT-like"/>
</dbReference>
<evidence type="ECO:0000256" key="9">
    <source>
        <dbReference type="ARBA" id="ARBA00030162"/>
    </source>
</evidence>
<evidence type="ECO:0000256" key="7">
    <source>
        <dbReference type="ARBA" id="ARBA00022842"/>
    </source>
</evidence>
<dbReference type="PANTHER" id="PTHR11839:SF5">
    <property type="entry name" value="ADP-RIBOSE PYROPHOSPHATASE"/>
    <property type="match status" value="1"/>
</dbReference>
<dbReference type="PANTHER" id="PTHR11839">
    <property type="entry name" value="UDP/ADP-SUGAR PYROPHOSPHATASE"/>
    <property type="match status" value="1"/>
</dbReference>
<dbReference type="OrthoDB" id="5292471at2"/>
<dbReference type="GO" id="GO:0046872">
    <property type="term" value="F:metal ion binding"/>
    <property type="evidence" value="ECO:0007669"/>
    <property type="project" value="UniProtKB-KW"/>
</dbReference>
<protein>
    <recommendedName>
        <fullName evidence="4">ADP-ribose pyrophosphatase</fullName>
        <ecNumber evidence="3">3.6.1.13</ecNumber>
    </recommendedName>
    <alternativeName>
        <fullName evidence="9">ADP-ribose diphosphatase</fullName>
    </alternativeName>
    <alternativeName>
        <fullName evidence="11">ADP-ribose phosphohydrolase</fullName>
    </alternativeName>
    <alternativeName>
        <fullName evidence="10">Adenosine diphosphoribose pyrophosphatase</fullName>
    </alternativeName>
</protein>
<dbReference type="AlphaFoldDB" id="A0A1I1UAG0"/>
<evidence type="ECO:0000256" key="8">
    <source>
        <dbReference type="ARBA" id="ARBA00025164"/>
    </source>
</evidence>